<evidence type="ECO:0000256" key="4">
    <source>
        <dbReference type="ARBA" id="ARBA00022475"/>
    </source>
</evidence>
<evidence type="ECO:0000256" key="6">
    <source>
        <dbReference type="ARBA" id="ARBA00022989"/>
    </source>
</evidence>
<keyword evidence="4 8" id="KW-1003">Cell membrane</keyword>
<dbReference type="PANTHER" id="PTHR30269">
    <property type="entry name" value="TRANSMEMBRANE PROTEIN YFCA"/>
    <property type="match status" value="1"/>
</dbReference>
<feature type="transmembrane region" description="Helical" evidence="8">
    <location>
        <begin position="185"/>
        <end position="202"/>
    </location>
</feature>
<dbReference type="RefSeq" id="WP_147068325.1">
    <property type="nucleotide sequence ID" value="NZ_BAAARO010000015.1"/>
</dbReference>
<keyword evidence="6 8" id="KW-1133">Transmembrane helix</keyword>
<feature type="transmembrane region" description="Helical" evidence="8">
    <location>
        <begin position="236"/>
        <end position="255"/>
    </location>
</feature>
<evidence type="ECO:0000256" key="2">
    <source>
        <dbReference type="ARBA" id="ARBA00009142"/>
    </source>
</evidence>
<dbReference type="Proteomes" id="UP000321534">
    <property type="component" value="Unassembled WGS sequence"/>
</dbReference>
<keyword evidence="5 8" id="KW-0812">Transmembrane</keyword>
<organism evidence="9 10">
    <name type="scientific">Terrabacter aerolatus</name>
    <dbReference type="NCBI Taxonomy" id="422442"/>
    <lineage>
        <taxon>Bacteria</taxon>
        <taxon>Bacillati</taxon>
        <taxon>Actinomycetota</taxon>
        <taxon>Actinomycetes</taxon>
        <taxon>Micrococcales</taxon>
        <taxon>Intrasporangiaceae</taxon>
        <taxon>Terrabacter</taxon>
    </lineage>
</organism>
<evidence type="ECO:0000256" key="7">
    <source>
        <dbReference type="ARBA" id="ARBA00023136"/>
    </source>
</evidence>
<comment type="subcellular location">
    <subcellularLocation>
        <location evidence="1 8">Cell membrane</location>
        <topology evidence="1 8">Multi-pass membrane protein</topology>
    </subcellularLocation>
</comment>
<dbReference type="InterPro" id="IPR002781">
    <property type="entry name" value="TM_pro_TauE-like"/>
</dbReference>
<keyword evidence="3" id="KW-0813">Transport</keyword>
<dbReference type="PANTHER" id="PTHR30269:SF0">
    <property type="entry name" value="MEMBRANE TRANSPORTER PROTEIN YFCA-RELATED"/>
    <property type="match status" value="1"/>
</dbReference>
<dbReference type="InterPro" id="IPR052017">
    <property type="entry name" value="TSUP"/>
</dbReference>
<feature type="transmembrane region" description="Helical" evidence="8">
    <location>
        <begin position="141"/>
        <end position="173"/>
    </location>
</feature>
<evidence type="ECO:0000256" key="1">
    <source>
        <dbReference type="ARBA" id="ARBA00004651"/>
    </source>
</evidence>
<feature type="transmembrane region" description="Helical" evidence="8">
    <location>
        <begin position="208"/>
        <end position="229"/>
    </location>
</feature>
<comment type="caution">
    <text evidence="9">The sequence shown here is derived from an EMBL/GenBank/DDBJ whole genome shotgun (WGS) entry which is preliminary data.</text>
</comment>
<evidence type="ECO:0000313" key="9">
    <source>
        <dbReference type="EMBL" id="GEO31950.1"/>
    </source>
</evidence>
<gene>
    <name evidence="9" type="ORF">TAE01_37600</name>
</gene>
<dbReference type="EMBL" id="BJYX01000031">
    <property type="protein sequence ID" value="GEO31950.1"/>
    <property type="molecule type" value="Genomic_DNA"/>
</dbReference>
<comment type="similarity">
    <text evidence="2 8">Belongs to the 4-toluene sulfonate uptake permease (TSUP) (TC 2.A.102) family.</text>
</comment>
<dbReference type="Pfam" id="PF01925">
    <property type="entry name" value="TauE"/>
    <property type="match status" value="1"/>
</dbReference>
<evidence type="ECO:0000256" key="5">
    <source>
        <dbReference type="ARBA" id="ARBA00022692"/>
    </source>
</evidence>
<dbReference type="GO" id="GO:0005886">
    <property type="term" value="C:plasma membrane"/>
    <property type="evidence" value="ECO:0007669"/>
    <property type="project" value="UniProtKB-SubCell"/>
</dbReference>
<keyword evidence="7 8" id="KW-0472">Membrane</keyword>
<feature type="transmembrane region" description="Helical" evidence="8">
    <location>
        <begin position="102"/>
        <end position="121"/>
    </location>
</feature>
<name>A0A512D6S8_9MICO</name>
<feature type="transmembrane region" description="Helical" evidence="8">
    <location>
        <begin position="77"/>
        <end position="95"/>
    </location>
</feature>
<reference evidence="9 10" key="1">
    <citation type="submission" date="2019-07" db="EMBL/GenBank/DDBJ databases">
        <title>Whole genome shotgun sequence of Terrabacter aerolatus NBRC 106305.</title>
        <authorList>
            <person name="Hosoyama A."/>
            <person name="Uohara A."/>
            <person name="Ohji S."/>
            <person name="Ichikawa N."/>
        </authorList>
    </citation>
    <scope>NUCLEOTIDE SEQUENCE [LARGE SCALE GENOMIC DNA]</scope>
    <source>
        <strain evidence="9 10">NBRC 106305</strain>
    </source>
</reference>
<evidence type="ECO:0000313" key="10">
    <source>
        <dbReference type="Proteomes" id="UP000321534"/>
    </source>
</evidence>
<keyword evidence="10" id="KW-1185">Reference proteome</keyword>
<sequence>MSFWSAVAVAMAGTGAGIINAIVGSGTLITFPTLLFFGVNPLVANVSNNIGLVAGGVTGAWGYRHELGGQAPTLRRLMPMSFVGSVVGAGLLLVLPAAAFRAIVPVLILVALVLVLAGPRIQARVHSQGEGEPVPRWHTPAMAAGVFLAGVYGGYFGAAQGVLIMGLLSALSLEPLQRLNGYKNVLSLVVNLVAAAVFVLFAREHIDWLVVVLIGVGAFVGGIIGARVGRRIAPNVLRGLIIAIGLVAIVKLVWFP</sequence>
<evidence type="ECO:0000256" key="8">
    <source>
        <dbReference type="RuleBase" id="RU363041"/>
    </source>
</evidence>
<accession>A0A512D6S8</accession>
<dbReference type="OrthoDB" id="3782574at2"/>
<dbReference type="AlphaFoldDB" id="A0A512D6S8"/>
<evidence type="ECO:0000256" key="3">
    <source>
        <dbReference type="ARBA" id="ARBA00022448"/>
    </source>
</evidence>
<proteinExistence type="inferred from homology"/>
<protein>
    <recommendedName>
        <fullName evidence="8">Probable membrane transporter protein</fullName>
    </recommendedName>
</protein>